<feature type="transmembrane region" description="Helical" evidence="11">
    <location>
        <begin position="274"/>
        <end position="295"/>
    </location>
</feature>
<feature type="transmembrane region" description="Helical" evidence="11">
    <location>
        <begin position="358"/>
        <end position="377"/>
    </location>
</feature>
<evidence type="ECO:0000259" key="13">
    <source>
        <dbReference type="Pfam" id="PF01694"/>
    </source>
</evidence>
<evidence type="ECO:0000256" key="4">
    <source>
        <dbReference type="ARBA" id="ARBA00013039"/>
    </source>
</evidence>
<dbReference type="AlphaFoldDB" id="A0AAD3CLG0"/>
<keyword evidence="15" id="KW-1185">Reference proteome</keyword>
<evidence type="ECO:0000256" key="9">
    <source>
        <dbReference type="ARBA" id="ARBA00022989"/>
    </source>
</evidence>
<evidence type="ECO:0000256" key="6">
    <source>
        <dbReference type="ARBA" id="ARBA00022692"/>
    </source>
</evidence>
<feature type="domain" description="Peptidase S54 rhomboid" evidence="13">
    <location>
        <begin position="233"/>
        <end position="377"/>
    </location>
</feature>
<sequence length="439" mass="48753">MTRNSDNVADYLEAGGVSTTSDGDLDTAILTGKKQRTRSSARSKSRPKSRGSSRAPSRTRSSRGSSRAPSRSRSSKSVSSRQKSLNTQKEKQSSSSRKKKGSRTKYTHKKGMGKNATLDSTFDMSIMSDVDYSEDDMWTLHSAKSNWTHATGYTERYAAKDLESLLLTSDIDIMTQRYGTACFIITIIQLLVFSMMLSFCGIAPYGVNFGVGPYPDTLSHFGATNPYLFEVDQEYWRLLTSSFLPASLLHFFFNSLIQLEFGAYLEKEWGTKRWLMIYLFSAVGSVGFSCAIVPTDVTVCMTGSLAGLLGARLSEFIKIFCLTTRKKYSDDHYYQQSVIVTGVSLFLVLMSAMHPSLSVAGCVGGFLYGFAIGMWLLSGSIIELVEKVTWMGFGFIMTGLLSMTVISMVKESTAPEELENVCSFYEEIHEETYDCMCGY</sequence>
<evidence type="ECO:0000256" key="8">
    <source>
        <dbReference type="ARBA" id="ARBA00022825"/>
    </source>
</evidence>
<evidence type="ECO:0000256" key="10">
    <source>
        <dbReference type="ARBA" id="ARBA00023136"/>
    </source>
</evidence>
<comment type="function">
    <text evidence="11">Serine protease involved in intramembrane proteolysis.</text>
</comment>
<proteinExistence type="inferred from homology"/>
<feature type="transmembrane region" description="Helical" evidence="11">
    <location>
        <begin position="181"/>
        <end position="207"/>
    </location>
</feature>
<feature type="compositionally biased region" description="Basic residues" evidence="12">
    <location>
        <begin position="96"/>
        <end position="112"/>
    </location>
</feature>
<evidence type="ECO:0000256" key="12">
    <source>
        <dbReference type="SAM" id="MobiDB-lite"/>
    </source>
</evidence>
<feature type="compositionally biased region" description="Basic residues" evidence="12">
    <location>
        <begin position="33"/>
        <end position="51"/>
    </location>
</feature>
<dbReference type="SUPFAM" id="SSF144091">
    <property type="entry name" value="Rhomboid-like"/>
    <property type="match status" value="1"/>
</dbReference>
<dbReference type="Proteomes" id="UP001054902">
    <property type="component" value="Unassembled WGS sequence"/>
</dbReference>
<evidence type="ECO:0000256" key="7">
    <source>
        <dbReference type="ARBA" id="ARBA00022801"/>
    </source>
</evidence>
<dbReference type="GO" id="GO:0006508">
    <property type="term" value="P:proteolysis"/>
    <property type="evidence" value="ECO:0007669"/>
    <property type="project" value="UniProtKB-KW"/>
</dbReference>
<feature type="region of interest" description="Disordered" evidence="12">
    <location>
        <begin position="1"/>
        <end position="112"/>
    </location>
</feature>
<organism evidence="14 15">
    <name type="scientific">Chaetoceros tenuissimus</name>
    <dbReference type="NCBI Taxonomy" id="426638"/>
    <lineage>
        <taxon>Eukaryota</taxon>
        <taxon>Sar</taxon>
        <taxon>Stramenopiles</taxon>
        <taxon>Ochrophyta</taxon>
        <taxon>Bacillariophyta</taxon>
        <taxon>Coscinodiscophyceae</taxon>
        <taxon>Chaetocerotophycidae</taxon>
        <taxon>Chaetocerotales</taxon>
        <taxon>Chaetocerotaceae</taxon>
        <taxon>Chaetoceros</taxon>
    </lineage>
</organism>
<dbReference type="PANTHER" id="PTHR22936">
    <property type="entry name" value="RHOMBOID-RELATED"/>
    <property type="match status" value="1"/>
</dbReference>
<dbReference type="Gene3D" id="1.20.1540.10">
    <property type="entry name" value="Rhomboid-like"/>
    <property type="match status" value="1"/>
</dbReference>
<keyword evidence="7 11" id="KW-0378">Hydrolase</keyword>
<keyword evidence="10 11" id="KW-0472">Membrane</keyword>
<evidence type="ECO:0000256" key="2">
    <source>
        <dbReference type="ARBA" id="ARBA00004141"/>
    </source>
</evidence>
<dbReference type="Pfam" id="PF01694">
    <property type="entry name" value="Rhomboid"/>
    <property type="match status" value="1"/>
</dbReference>
<keyword evidence="8 11" id="KW-0720">Serine protease</keyword>
<accession>A0AAD3CLG0</accession>
<protein>
    <recommendedName>
        <fullName evidence="4">rhomboid protease</fullName>
        <ecNumber evidence="4">3.4.21.105</ecNumber>
    </recommendedName>
</protein>
<comment type="catalytic activity">
    <reaction evidence="1 11">
        <text>Cleaves type-1 transmembrane domains using a catalytic dyad composed of serine and histidine that are contributed by different transmembrane domains.</text>
        <dbReference type="EC" id="3.4.21.105"/>
    </reaction>
</comment>
<feature type="transmembrane region" description="Helical" evidence="11">
    <location>
        <begin position="235"/>
        <end position="253"/>
    </location>
</feature>
<dbReference type="InterPro" id="IPR022764">
    <property type="entry name" value="Peptidase_S54_rhomboid_dom"/>
</dbReference>
<comment type="caution">
    <text evidence="14">The sequence shown here is derived from an EMBL/GenBank/DDBJ whole genome shotgun (WGS) entry which is preliminary data.</text>
</comment>
<feature type="compositionally biased region" description="Low complexity" evidence="12">
    <location>
        <begin position="52"/>
        <end position="84"/>
    </location>
</feature>
<evidence type="ECO:0000256" key="5">
    <source>
        <dbReference type="ARBA" id="ARBA00022670"/>
    </source>
</evidence>
<comment type="caution">
    <text evidence="11">Lacks conserved residue(s) required for the propagation of feature annotation.</text>
</comment>
<dbReference type="EC" id="3.4.21.105" evidence="4"/>
<keyword evidence="5 11" id="KW-0645">Protease</keyword>
<dbReference type="EMBL" id="BLLK01000023">
    <property type="protein sequence ID" value="GFH47743.1"/>
    <property type="molecule type" value="Genomic_DNA"/>
</dbReference>
<comment type="similarity">
    <text evidence="3 11">Belongs to the peptidase S54 family.</text>
</comment>
<dbReference type="GO" id="GO:0016020">
    <property type="term" value="C:membrane"/>
    <property type="evidence" value="ECO:0007669"/>
    <property type="project" value="UniProtKB-SubCell"/>
</dbReference>
<keyword evidence="6 11" id="KW-0812">Transmembrane</keyword>
<evidence type="ECO:0000313" key="14">
    <source>
        <dbReference type="EMBL" id="GFH47743.1"/>
    </source>
</evidence>
<name>A0AAD3CLG0_9STRA</name>
<evidence type="ECO:0000256" key="3">
    <source>
        <dbReference type="ARBA" id="ARBA00009045"/>
    </source>
</evidence>
<evidence type="ECO:0000313" key="15">
    <source>
        <dbReference type="Proteomes" id="UP001054902"/>
    </source>
</evidence>
<dbReference type="PANTHER" id="PTHR22936:SF69">
    <property type="entry name" value="RHOMBOID-LIKE PROTEIN"/>
    <property type="match status" value="1"/>
</dbReference>
<dbReference type="InterPro" id="IPR035952">
    <property type="entry name" value="Rhomboid-like_sf"/>
</dbReference>
<evidence type="ECO:0000256" key="1">
    <source>
        <dbReference type="ARBA" id="ARBA00000156"/>
    </source>
</evidence>
<reference evidence="14 15" key="1">
    <citation type="journal article" date="2021" name="Sci. Rep.">
        <title>The genome of the diatom Chaetoceros tenuissimus carries an ancient integrated fragment of an extant virus.</title>
        <authorList>
            <person name="Hongo Y."/>
            <person name="Kimura K."/>
            <person name="Takaki Y."/>
            <person name="Yoshida Y."/>
            <person name="Baba S."/>
            <person name="Kobayashi G."/>
            <person name="Nagasaki K."/>
            <person name="Hano T."/>
            <person name="Tomaru Y."/>
        </authorList>
    </citation>
    <scope>NUCLEOTIDE SEQUENCE [LARGE SCALE GENOMIC DNA]</scope>
    <source>
        <strain evidence="14 15">NIES-3715</strain>
    </source>
</reference>
<evidence type="ECO:0000256" key="11">
    <source>
        <dbReference type="RuleBase" id="RU362115"/>
    </source>
</evidence>
<feature type="transmembrane region" description="Helical" evidence="11">
    <location>
        <begin position="333"/>
        <end position="352"/>
    </location>
</feature>
<comment type="subcellular location">
    <subcellularLocation>
        <location evidence="2 11">Membrane</location>
        <topology evidence="2 11">Multi-pass membrane protein</topology>
    </subcellularLocation>
</comment>
<keyword evidence="9 11" id="KW-1133">Transmembrane helix</keyword>
<dbReference type="InterPro" id="IPR002610">
    <property type="entry name" value="Peptidase_S54_rhomboid-like"/>
</dbReference>
<gene>
    <name evidence="14" type="ORF">CTEN210_04218</name>
</gene>
<dbReference type="GO" id="GO:0004252">
    <property type="term" value="F:serine-type endopeptidase activity"/>
    <property type="evidence" value="ECO:0007669"/>
    <property type="project" value="InterPro"/>
</dbReference>
<feature type="transmembrane region" description="Helical" evidence="11">
    <location>
        <begin position="389"/>
        <end position="409"/>
    </location>
</feature>